<dbReference type="AlphaFoldDB" id="A0A167XRV5"/>
<protein>
    <submittedName>
        <fullName evidence="1">Glycoside hydrolase family 18 protein</fullName>
    </submittedName>
</protein>
<evidence type="ECO:0000313" key="2">
    <source>
        <dbReference type="Proteomes" id="UP000076532"/>
    </source>
</evidence>
<gene>
    <name evidence="1" type="ORF">FIBSPDRAFT_1052953</name>
</gene>
<sequence>MDSVVPPELTAELTQLLSNPVLGDNEIRSQYRARLACSYNAAGISMIVSAFGSIETPAESGIDPTLSAQNLVAWAKEYDMDGVDVDFEDLAAFNGGTGSAEN</sequence>
<keyword evidence="2" id="KW-1185">Reference proteome</keyword>
<organism evidence="1 2">
    <name type="scientific">Athelia psychrophila</name>
    <dbReference type="NCBI Taxonomy" id="1759441"/>
    <lineage>
        <taxon>Eukaryota</taxon>
        <taxon>Fungi</taxon>
        <taxon>Dikarya</taxon>
        <taxon>Basidiomycota</taxon>
        <taxon>Agaricomycotina</taxon>
        <taxon>Agaricomycetes</taxon>
        <taxon>Agaricomycetidae</taxon>
        <taxon>Atheliales</taxon>
        <taxon>Atheliaceae</taxon>
        <taxon>Athelia</taxon>
    </lineage>
</organism>
<name>A0A167XRV5_9AGAM</name>
<evidence type="ECO:0000313" key="1">
    <source>
        <dbReference type="EMBL" id="KZP07501.1"/>
    </source>
</evidence>
<dbReference type="STRING" id="436010.A0A167XRV5"/>
<reference evidence="1 2" key="1">
    <citation type="journal article" date="2016" name="Mol. Biol. Evol.">
        <title>Comparative Genomics of Early-Diverging Mushroom-Forming Fungi Provides Insights into the Origins of Lignocellulose Decay Capabilities.</title>
        <authorList>
            <person name="Nagy L.G."/>
            <person name="Riley R."/>
            <person name="Tritt A."/>
            <person name="Adam C."/>
            <person name="Daum C."/>
            <person name="Floudas D."/>
            <person name="Sun H."/>
            <person name="Yadav J.S."/>
            <person name="Pangilinan J."/>
            <person name="Larsson K.H."/>
            <person name="Matsuura K."/>
            <person name="Barry K."/>
            <person name="Labutti K."/>
            <person name="Kuo R."/>
            <person name="Ohm R.A."/>
            <person name="Bhattacharya S.S."/>
            <person name="Shirouzu T."/>
            <person name="Yoshinaga Y."/>
            <person name="Martin F.M."/>
            <person name="Grigoriev I.V."/>
            <person name="Hibbett D.S."/>
        </authorList>
    </citation>
    <scope>NUCLEOTIDE SEQUENCE [LARGE SCALE GENOMIC DNA]</scope>
    <source>
        <strain evidence="1 2">CBS 109695</strain>
    </source>
</reference>
<dbReference type="Proteomes" id="UP000076532">
    <property type="component" value="Unassembled WGS sequence"/>
</dbReference>
<accession>A0A167XRV5</accession>
<dbReference type="PROSITE" id="PS01095">
    <property type="entry name" value="GH18_1"/>
    <property type="match status" value="1"/>
</dbReference>
<dbReference type="OrthoDB" id="2688857at2759"/>
<dbReference type="InterPro" id="IPR001579">
    <property type="entry name" value="Glyco_hydro_18_chit_AS"/>
</dbReference>
<proteinExistence type="predicted"/>
<keyword evidence="1" id="KW-0378">Hydrolase</keyword>
<dbReference type="EMBL" id="KV417749">
    <property type="protein sequence ID" value="KZP07501.1"/>
    <property type="molecule type" value="Genomic_DNA"/>
</dbReference>
<dbReference type="GO" id="GO:0005975">
    <property type="term" value="P:carbohydrate metabolic process"/>
    <property type="evidence" value="ECO:0007669"/>
    <property type="project" value="InterPro"/>
</dbReference>
<dbReference type="GO" id="GO:0004553">
    <property type="term" value="F:hydrolase activity, hydrolyzing O-glycosyl compounds"/>
    <property type="evidence" value="ECO:0007669"/>
    <property type="project" value="InterPro"/>
</dbReference>